<dbReference type="HOGENOM" id="CLU_013044_1_1_1"/>
<dbReference type="GeneID" id="7837794"/>
<name>Q24C78_TETTS</name>
<evidence type="ECO:0000256" key="1">
    <source>
        <dbReference type="SAM" id="Phobius"/>
    </source>
</evidence>
<keyword evidence="3" id="KW-1185">Reference proteome</keyword>
<dbReference type="InParanoid" id="Q24C78"/>
<dbReference type="RefSeq" id="XP_001025605.2">
    <property type="nucleotide sequence ID" value="XM_001025605.2"/>
</dbReference>
<keyword evidence="1 2" id="KW-0812">Transmembrane</keyword>
<proteinExistence type="predicted"/>
<gene>
    <name evidence="2" type="ORF">TTHERM_00696930</name>
</gene>
<evidence type="ECO:0000313" key="3">
    <source>
        <dbReference type="Proteomes" id="UP000009168"/>
    </source>
</evidence>
<reference evidence="3" key="1">
    <citation type="journal article" date="2006" name="PLoS Biol.">
        <title>Macronuclear genome sequence of the ciliate Tetrahymena thermophila, a model eukaryote.</title>
        <authorList>
            <person name="Eisen J.A."/>
            <person name="Coyne R.S."/>
            <person name="Wu M."/>
            <person name="Wu D."/>
            <person name="Thiagarajan M."/>
            <person name="Wortman J.R."/>
            <person name="Badger J.H."/>
            <person name="Ren Q."/>
            <person name="Amedeo P."/>
            <person name="Jones K.M."/>
            <person name="Tallon L.J."/>
            <person name="Delcher A.L."/>
            <person name="Salzberg S.L."/>
            <person name="Silva J.C."/>
            <person name="Haas B.J."/>
            <person name="Majoros W.H."/>
            <person name="Farzad M."/>
            <person name="Carlton J.M."/>
            <person name="Smith R.K. Jr."/>
            <person name="Garg J."/>
            <person name="Pearlman R.E."/>
            <person name="Karrer K.M."/>
            <person name="Sun L."/>
            <person name="Manning G."/>
            <person name="Elde N.C."/>
            <person name="Turkewitz A.P."/>
            <person name="Asai D.J."/>
            <person name="Wilkes D.E."/>
            <person name="Wang Y."/>
            <person name="Cai H."/>
            <person name="Collins K."/>
            <person name="Stewart B.A."/>
            <person name="Lee S.R."/>
            <person name="Wilamowska K."/>
            <person name="Weinberg Z."/>
            <person name="Ruzzo W.L."/>
            <person name="Wloga D."/>
            <person name="Gaertig J."/>
            <person name="Frankel J."/>
            <person name="Tsao C.-C."/>
            <person name="Gorovsky M.A."/>
            <person name="Keeling P.J."/>
            <person name="Waller R.F."/>
            <person name="Patron N.J."/>
            <person name="Cherry J.M."/>
            <person name="Stover N.A."/>
            <person name="Krieger C.J."/>
            <person name="del Toro C."/>
            <person name="Ryder H.F."/>
            <person name="Williamson S.C."/>
            <person name="Barbeau R.A."/>
            <person name="Hamilton E.P."/>
            <person name="Orias E."/>
        </authorList>
    </citation>
    <scope>NUCLEOTIDE SEQUENCE [LARGE SCALE GENOMIC DNA]</scope>
    <source>
        <strain evidence="3">SB210</strain>
    </source>
</reference>
<accession>Q24C78</accession>
<feature type="transmembrane region" description="Helical" evidence="1">
    <location>
        <begin position="30"/>
        <end position="52"/>
    </location>
</feature>
<keyword evidence="1" id="KW-1133">Transmembrane helix</keyword>
<organism evidence="2 3">
    <name type="scientific">Tetrahymena thermophila (strain SB210)</name>
    <dbReference type="NCBI Taxonomy" id="312017"/>
    <lineage>
        <taxon>Eukaryota</taxon>
        <taxon>Sar</taxon>
        <taxon>Alveolata</taxon>
        <taxon>Ciliophora</taxon>
        <taxon>Intramacronucleata</taxon>
        <taxon>Oligohymenophorea</taxon>
        <taxon>Hymenostomatida</taxon>
        <taxon>Tetrahymenina</taxon>
        <taxon>Tetrahymenidae</taxon>
        <taxon>Tetrahymena</taxon>
    </lineage>
</organism>
<sequence length="670" mass="77693">MISKFLKNFDIFAQPFQFNSAKQSQRKRTCIGGFLSISIVIVTLTYFFYLTYGYSNNQMPPKYRSQSFVTNDNINISMHNDLFAFQFTQFQGNRTLDDLQAQKNKTYLTFVALFIEKTSTTFNVSQIDFIQCQNPQLNGFKCLDMSKLPNKYITTGNINQIYSDITIFVYRCQDIDQFKQTVPDNCASPEEISDYLTDVNNMLSLKLYTSQYNTTSKSIQTSFKNQNILISKNQKMLTELRAQKHTTTVKDGPLIQNEYEYTSPISFIVNSQVLGSYVNDISQPLPFNNIIEIIYSVDETVQYIGIQYPTYPEVLALCNSTLALLMCLGFFGRQMAQQIIKQELFMLTLQNIYKGTFQKILKVNNLQVYDDIIQLEGLSESYQTQTQNSDEHQGQIFVPSIIAKQQQLILSSNTRIKYDDKQQDEVKESIISEIYSTEQSPKSKIITNQNFNIEKSTVQPQIGKKQRKRYRSPEDNNKIFKNNQTDYQSISKGIILSNSQTSKLQNMEVKSKLDDLPKKQNLLDCINSRIDNQNLSKKIENKLFNFKLFNKKKHLEMKGLNKITIQSIKNQVANSLDFVSFYKDMLLVKKAIMILLSNEQLAALELVGITDMYFQDNIDKNDYKKNYFEEQFEISQSDELKSKYIESFIKKCQNIQNLSSTDQRIFSSLI</sequence>
<dbReference type="KEGG" id="tet:TTHERM_00696930"/>
<keyword evidence="1" id="KW-0472">Membrane</keyword>
<evidence type="ECO:0000313" key="2">
    <source>
        <dbReference type="EMBL" id="EAS05360.2"/>
    </source>
</evidence>
<dbReference type="EMBL" id="GG662372">
    <property type="protein sequence ID" value="EAS05360.2"/>
    <property type="molecule type" value="Genomic_DNA"/>
</dbReference>
<protein>
    <submittedName>
        <fullName evidence="2">Transmembrane protein, putative</fullName>
    </submittedName>
</protein>
<dbReference type="AlphaFoldDB" id="Q24C78"/>
<dbReference type="Proteomes" id="UP000009168">
    <property type="component" value="Unassembled WGS sequence"/>
</dbReference>